<comment type="caution">
    <text evidence="18">The sequence shown here is derived from an EMBL/GenBank/DDBJ whole genome shotgun (WGS) entry which is preliminary data.</text>
</comment>
<comment type="subcellular location">
    <subcellularLocation>
        <location evidence="1">Cell membrane</location>
        <topology evidence="1">Multi-pass membrane protein</topology>
    </subcellularLocation>
</comment>
<evidence type="ECO:0000256" key="6">
    <source>
        <dbReference type="ARBA" id="ARBA00022692"/>
    </source>
</evidence>
<dbReference type="EMBL" id="JADINA010000026">
    <property type="protein sequence ID" value="MBO8426479.1"/>
    <property type="molecule type" value="Genomic_DNA"/>
</dbReference>
<keyword evidence="9" id="KW-0573">Peptidoglycan synthesis</keyword>
<keyword evidence="6 17" id="KW-0812">Transmembrane</keyword>
<dbReference type="Pfam" id="PF02673">
    <property type="entry name" value="BacA"/>
    <property type="match status" value="1"/>
</dbReference>
<proteinExistence type="inferred from homology"/>
<sequence>MDFLTLLKIIFIAIVEGITEWLPVSSTGHLILCEALFDMKTAFGPNGYAVWEFFLVFVQFAAILAVIVVFFKQSTTRTLPPSLLMTLSNLPSPE</sequence>
<comment type="catalytic activity">
    <reaction evidence="16">
        <text>di-trans,octa-cis-undecaprenyl diphosphate + H2O = di-trans,octa-cis-undecaprenyl phosphate + phosphate + H(+)</text>
        <dbReference type="Rhea" id="RHEA:28094"/>
        <dbReference type="ChEBI" id="CHEBI:15377"/>
        <dbReference type="ChEBI" id="CHEBI:15378"/>
        <dbReference type="ChEBI" id="CHEBI:43474"/>
        <dbReference type="ChEBI" id="CHEBI:58405"/>
        <dbReference type="ChEBI" id="CHEBI:60392"/>
        <dbReference type="EC" id="3.6.1.27"/>
    </reaction>
</comment>
<keyword evidence="11 17" id="KW-0472">Membrane</keyword>
<dbReference type="InterPro" id="IPR003824">
    <property type="entry name" value="UppP"/>
</dbReference>
<evidence type="ECO:0000256" key="4">
    <source>
        <dbReference type="ARBA" id="ARBA00021581"/>
    </source>
</evidence>
<dbReference type="PANTHER" id="PTHR30622:SF3">
    <property type="entry name" value="UNDECAPRENYL-DIPHOSPHATASE"/>
    <property type="match status" value="1"/>
</dbReference>
<reference evidence="18" key="2">
    <citation type="journal article" date="2021" name="PeerJ">
        <title>Extensive microbial diversity within the chicken gut microbiome revealed by metagenomics and culture.</title>
        <authorList>
            <person name="Gilroy R."/>
            <person name="Ravi A."/>
            <person name="Getino M."/>
            <person name="Pursley I."/>
            <person name="Horton D.L."/>
            <person name="Alikhan N.F."/>
            <person name="Baker D."/>
            <person name="Gharbi K."/>
            <person name="Hall N."/>
            <person name="Watson M."/>
            <person name="Adriaenssens E.M."/>
            <person name="Foster-Nyarko E."/>
            <person name="Jarju S."/>
            <person name="Secka A."/>
            <person name="Antonio M."/>
            <person name="Oren A."/>
            <person name="Chaudhuri R.R."/>
            <person name="La Ragione R."/>
            <person name="Hildebrand F."/>
            <person name="Pallen M.J."/>
        </authorList>
    </citation>
    <scope>NUCLEOTIDE SEQUENCE</scope>
    <source>
        <strain evidence="18">17113</strain>
    </source>
</reference>
<evidence type="ECO:0000313" key="19">
    <source>
        <dbReference type="Proteomes" id="UP000823634"/>
    </source>
</evidence>
<accession>A0A9D9DJV0</accession>
<evidence type="ECO:0000256" key="3">
    <source>
        <dbReference type="ARBA" id="ARBA00012374"/>
    </source>
</evidence>
<keyword evidence="13" id="KW-0961">Cell wall biogenesis/degradation</keyword>
<feature type="transmembrane region" description="Helical" evidence="17">
    <location>
        <begin position="48"/>
        <end position="71"/>
    </location>
</feature>
<keyword evidence="7" id="KW-0378">Hydrolase</keyword>
<evidence type="ECO:0000256" key="9">
    <source>
        <dbReference type="ARBA" id="ARBA00022984"/>
    </source>
</evidence>
<evidence type="ECO:0000256" key="8">
    <source>
        <dbReference type="ARBA" id="ARBA00022960"/>
    </source>
</evidence>
<evidence type="ECO:0000256" key="10">
    <source>
        <dbReference type="ARBA" id="ARBA00022989"/>
    </source>
</evidence>
<dbReference type="GO" id="GO:0008360">
    <property type="term" value="P:regulation of cell shape"/>
    <property type="evidence" value="ECO:0007669"/>
    <property type="project" value="UniProtKB-KW"/>
</dbReference>
<reference evidence="18" key="1">
    <citation type="submission" date="2020-10" db="EMBL/GenBank/DDBJ databases">
        <authorList>
            <person name="Gilroy R."/>
        </authorList>
    </citation>
    <scope>NUCLEOTIDE SEQUENCE</scope>
    <source>
        <strain evidence="18">17113</strain>
    </source>
</reference>
<dbReference type="Proteomes" id="UP000823634">
    <property type="component" value="Unassembled WGS sequence"/>
</dbReference>
<evidence type="ECO:0000256" key="12">
    <source>
        <dbReference type="ARBA" id="ARBA00023251"/>
    </source>
</evidence>
<evidence type="ECO:0000256" key="11">
    <source>
        <dbReference type="ARBA" id="ARBA00023136"/>
    </source>
</evidence>
<protein>
    <recommendedName>
        <fullName evidence="4">Undecaprenyl-diphosphatase</fullName>
        <ecNumber evidence="3">3.6.1.27</ecNumber>
    </recommendedName>
    <alternativeName>
        <fullName evidence="15">Bacitracin resistance protein</fullName>
    </alternativeName>
    <alternativeName>
        <fullName evidence="14">Undecaprenyl pyrophosphate phosphatase</fullName>
    </alternativeName>
</protein>
<evidence type="ECO:0000256" key="13">
    <source>
        <dbReference type="ARBA" id="ARBA00023316"/>
    </source>
</evidence>
<keyword evidence="8" id="KW-0133">Cell shape</keyword>
<keyword evidence="12" id="KW-0046">Antibiotic resistance</keyword>
<evidence type="ECO:0000256" key="14">
    <source>
        <dbReference type="ARBA" id="ARBA00032707"/>
    </source>
</evidence>
<dbReference type="GO" id="GO:0009252">
    <property type="term" value="P:peptidoglycan biosynthetic process"/>
    <property type="evidence" value="ECO:0007669"/>
    <property type="project" value="UniProtKB-KW"/>
</dbReference>
<evidence type="ECO:0000256" key="1">
    <source>
        <dbReference type="ARBA" id="ARBA00004651"/>
    </source>
</evidence>
<evidence type="ECO:0000256" key="2">
    <source>
        <dbReference type="ARBA" id="ARBA00010621"/>
    </source>
</evidence>
<evidence type="ECO:0000256" key="5">
    <source>
        <dbReference type="ARBA" id="ARBA00022475"/>
    </source>
</evidence>
<evidence type="ECO:0000256" key="16">
    <source>
        <dbReference type="ARBA" id="ARBA00047594"/>
    </source>
</evidence>
<dbReference type="PANTHER" id="PTHR30622">
    <property type="entry name" value="UNDECAPRENYL-DIPHOSPHATASE"/>
    <property type="match status" value="1"/>
</dbReference>
<gene>
    <name evidence="18" type="ORF">IAC61_04070</name>
</gene>
<organism evidence="18 19">
    <name type="scientific">Candidatus Alloenteromonas pullistercoris</name>
    <dbReference type="NCBI Taxonomy" id="2840785"/>
    <lineage>
        <taxon>Bacteria</taxon>
        <taxon>Bacillati</taxon>
        <taxon>Bacillota</taxon>
        <taxon>Bacillota incertae sedis</taxon>
        <taxon>Candidatus Alloenteromonas</taxon>
    </lineage>
</organism>
<comment type="similarity">
    <text evidence="2">Belongs to the UppP family.</text>
</comment>
<dbReference type="AlphaFoldDB" id="A0A9D9DJV0"/>
<name>A0A9D9DJV0_9FIRM</name>
<keyword evidence="5" id="KW-1003">Cell membrane</keyword>
<dbReference type="GO" id="GO:0050380">
    <property type="term" value="F:undecaprenyl-diphosphatase activity"/>
    <property type="evidence" value="ECO:0007669"/>
    <property type="project" value="UniProtKB-EC"/>
</dbReference>
<keyword evidence="10 17" id="KW-1133">Transmembrane helix</keyword>
<dbReference type="GO" id="GO:0005886">
    <property type="term" value="C:plasma membrane"/>
    <property type="evidence" value="ECO:0007669"/>
    <property type="project" value="UniProtKB-SubCell"/>
</dbReference>
<evidence type="ECO:0000256" key="7">
    <source>
        <dbReference type="ARBA" id="ARBA00022801"/>
    </source>
</evidence>
<evidence type="ECO:0000313" key="18">
    <source>
        <dbReference type="EMBL" id="MBO8426479.1"/>
    </source>
</evidence>
<evidence type="ECO:0000256" key="15">
    <source>
        <dbReference type="ARBA" id="ARBA00032932"/>
    </source>
</evidence>
<dbReference type="GO" id="GO:0071555">
    <property type="term" value="P:cell wall organization"/>
    <property type="evidence" value="ECO:0007669"/>
    <property type="project" value="UniProtKB-KW"/>
</dbReference>
<evidence type="ECO:0000256" key="17">
    <source>
        <dbReference type="SAM" id="Phobius"/>
    </source>
</evidence>
<dbReference type="GO" id="GO:0046677">
    <property type="term" value="P:response to antibiotic"/>
    <property type="evidence" value="ECO:0007669"/>
    <property type="project" value="UniProtKB-KW"/>
</dbReference>
<dbReference type="EC" id="3.6.1.27" evidence="3"/>